<feature type="compositionally biased region" description="Low complexity" evidence="1">
    <location>
        <begin position="734"/>
        <end position="744"/>
    </location>
</feature>
<feature type="region of interest" description="Disordered" evidence="1">
    <location>
        <begin position="648"/>
        <end position="749"/>
    </location>
</feature>
<feature type="compositionally biased region" description="Polar residues" evidence="1">
    <location>
        <begin position="622"/>
        <end position="631"/>
    </location>
</feature>
<dbReference type="SUPFAM" id="SSF57716">
    <property type="entry name" value="Glucocorticoid receptor-like (DNA-binding domain)"/>
    <property type="match status" value="1"/>
</dbReference>
<feature type="compositionally biased region" description="Low complexity" evidence="1">
    <location>
        <begin position="1028"/>
        <end position="1039"/>
    </location>
</feature>
<dbReference type="GO" id="GO:0006357">
    <property type="term" value="P:regulation of transcription by RNA polymerase II"/>
    <property type="evidence" value="ECO:0007669"/>
    <property type="project" value="TreeGrafter"/>
</dbReference>
<accession>A0A1V8TT37</accession>
<feature type="compositionally biased region" description="Polar residues" evidence="1">
    <location>
        <begin position="241"/>
        <end position="250"/>
    </location>
</feature>
<feature type="domain" description="Ams2/SPT21 N-terminal" evidence="2">
    <location>
        <begin position="15"/>
        <end position="156"/>
    </location>
</feature>
<dbReference type="GO" id="GO:0000183">
    <property type="term" value="P:rDNA heterochromatin formation"/>
    <property type="evidence" value="ECO:0007669"/>
    <property type="project" value="TreeGrafter"/>
</dbReference>
<organism evidence="3 4">
    <name type="scientific">Cryoendolithus antarcticus</name>
    <dbReference type="NCBI Taxonomy" id="1507870"/>
    <lineage>
        <taxon>Eukaryota</taxon>
        <taxon>Fungi</taxon>
        <taxon>Dikarya</taxon>
        <taxon>Ascomycota</taxon>
        <taxon>Pezizomycotina</taxon>
        <taxon>Dothideomycetes</taxon>
        <taxon>Dothideomycetidae</taxon>
        <taxon>Cladosporiales</taxon>
        <taxon>Cladosporiaceae</taxon>
        <taxon>Cryoendolithus</taxon>
    </lineage>
</organism>
<feature type="compositionally biased region" description="Basic residues" evidence="1">
    <location>
        <begin position="866"/>
        <end position="879"/>
    </location>
</feature>
<feature type="region of interest" description="Disordered" evidence="1">
    <location>
        <begin position="370"/>
        <end position="394"/>
    </location>
</feature>
<feature type="compositionally biased region" description="Basic and acidic residues" evidence="1">
    <location>
        <begin position="1199"/>
        <end position="1214"/>
    </location>
</feature>
<feature type="region of interest" description="Disordered" evidence="1">
    <location>
        <begin position="443"/>
        <end position="474"/>
    </location>
</feature>
<dbReference type="GO" id="GO:0030466">
    <property type="term" value="P:silent mating-type cassette heterochromatin formation"/>
    <property type="evidence" value="ECO:0007669"/>
    <property type="project" value="TreeGrafter"/>
</dbReference>
<name>A0A1V8TT37_9PEZI</name>
<dbReference type="InterPro" id="IPR057725">
    <property type="entry name" value="Ams2-SPT21_N"/>
</dbReference>
<sequence>MDSPSSSDGSPFGDIPTRPMRVKVLYTFDNDNRTNCLARFPDTLQIPAVAIDENSQVGVIELRQCIQAIVSASPELLSRLAEGDFTIYAYDYSEYESPLVGQGMLSAALAAAVPTPLVPAHQSKAMITGRVCKNLPALFSNGVKETLEVKLRLVPVPKQVQNEYVRSIETLRSMSPATSAGFDPNAWTASLGSQQTGNDYFQYDTQGMSNQRDQSLIDDIFGFGSGGAVGLGTAGGVGMAQTPSDGTFNPNPAFAAHAHSAPGSRAGSPMTGPGFDSHNDLTRHQSFSAGSLNSMHLARPDSRGSVQSESTYQHHRQTSIHTVDLPQQTEIYYNEDGHARKRAKVTQADWRGRSSFGGRTSDLRVAAATTASMQLHRPVPTRPSAPGSNLEPPPRVPTPVPHFNALPHQQRGHAMRPSSLMRQASAAAMSDIMSDIDQMSEAIMSSPEDGSPEDSIGNGTPQDIPSSPPLLAGRSYVAPSSPGLPTFIPPLLADSGYMSERNGFEGSQFSNVDELNDKSSDEVDYAAAGEYQVRRHEYSVHIKSEGRAVRPLPPPYPSDAPTSELNFEWEQPGDMNRLPQRMMLNLPPGRGKEKAPTPAYVEFDERLFEELPRASAAKRSARGQTPTSRSVTPLPDARERAQSFLGQSRLALPPAAPADTPQASQTRPDMRTYDSEPAQSRRGSLALPTKRPLSVTVMSDQPEAAKKRRTYTRARSTYNDSEAGSPAPSDTEGRPSGPRRSGSGANRRKVIEQKCLDSVAQGIMPQFCKHCGSIETPTWRNLYIKVVEGKPGPLDSVQGEGETIGVEPLEWNDAGDVIKFVIRKSMKKLSTRSGPGDGFVEIQVCNPCGLWFNKNKNMRPEEKWGKKSYKRKSSGHKRPAGSADVPTDSLEPQSEAFYTDAVVPEDYSDGGSATSRSAQMDGAVDEEPQRPRRSPRRRAHSMQAQQRPEINTQWDAAQRQAALARAIQSSPAARFGSQESPIELEELTPKPTRRLLFPSPRNSNDPKSLDDTALPTNKSPSPLDALYSPKSPASKVPSSLHQPDISIFEAFTTDKENMPPPLDDTDDLAHLFMGSPSLFRTPHKTPRKTPKTLNHVNHLLKTPTPASRKLRKPLSPSLNGANNASHANDFLTSPSSSRYFLRSTPTRLAATPGRELVSPFSRQLAQMLSHATGARTGFSSTPPSARDFDFGNLPTFETPGREGMDWDALMRESGGDGVWEDGTEQ</sequence>
<dbReference type="Gene3D" id="3.30.50.10">
    <property type="entry name" value="Erythroid Transcription Factor GATA-1, subunit A"/>
    <property type="match status" value="1"/>
</dbReference>
<dbReference type="EMBL" id="NAJO01000002">
    <property type="protein sequence ID" value="OQO14481.1"/>
    <property type="molecule type" value="Genomic_DNA"/>
</dbReference>
<dbReference type="Pfam" id="PF25823">
    <property type="entry name" value="Ams2-SPT21_N"/>
    <property type="match status" value="1"/>
</dbReference>
<dbReference type="AlphaFoldDB" id="A0A1V8TT37"/>
<feature type="region of interest" description="Disordered" evidence="1">
    <location>
        <begin position="862"/>
        <end position="1040"/>
    </location>
</feature>
<dbReference type="PANTHER" id="PTHR39147">
    <property type="entry name" value="PROTEIN SPT21"/>
    <property type="match status" value="1"/>
</dbReference>
<comment type="caution">
    <text evidence="3">The sequence shown here is derived from an EMBL/GenBank/DDBJ whole genome shotgun (WGS) entry which is preliminary data.</text>
</comment>
<feature type="compositionally biased region" description="Basic residues" evidence="1">
    <location>
        <begin position="931"/>
        <end position="940"/>
    </location>
</feature>
<dbReference type="OrthoDB" id="3199820at2759"/>
<proteinExistence type="predicted"/>
<feature type="compositionally biased region" description="Polar residues" evidence="1">
    <location>
        <begin position="942"/>
        <end position="955"/>
    </location>
</feature>
<dbReference type="Proteomes" id="UP000192596">
    <property type="component" value="Unassembled WGS sequence"/>
</dbReference>
<feature type="region of interest" description="Disordered" evidence="1">
    <location>
        <begin position="615"/>
        <end position="636"/>
    </location>
</feature>
<evidence type="ECO:0000256" key="1">
    <source>
        <dbReference type="SAM" id="MobiDB-lite"/>
    </source>
</evidence>
<reference evidence="4" key="1">
    <citation type="submission" date="2017-03" db="EMBL/GenBank/DDBJ databases">
        <title>Genomes of endolithic fungi from Antarctica.</title>
        <authorList>
            <person name="Coleine C."/>
            <person name="Masonjones S."/>
            <person name="Stajich J.E."/>
        </authorList>
    </citation>
    <scope>NUCLEOTIDE SEQUENCE [LARGE SCALE GENOMIC DNA]</scope>
    <source>
        <strain evidence="4">CCFEE 5527</strain>
    </source>
</reference>
<feature type="compositionally biased region" description="Low complexity" evidence="1">
    <location>
        <begin position="956"/>
        <end position="966"/>
    </location>
</feature>
<dbReference type="InterPro" id="IPR013088">
    <property type="entry name" value="Znf_NHR/GATA"/>
</dbReference>
<evidence type="ECO:0000259" key="2">
    <source>
        <dbReference type="Pfam" id="PF25823"/>
    </source>
</evidence>
<dbReference type="InParanoid" id="A0A1V8TT37"/>
<evidence type="ECO:0000313" key="3">
    <source>
        <dbReference type="EMBL" id="OQO14481.1"/>
    </source>
</evidence>
<gene>
    <name evidence="3" type="ORF">B0A48_01359</name>
</gene>
<dbReference type="InterPro" id="IPR042403">
    <property type="entry name" value="Spt21/Ams2"/>
</dbReference>
<feature type="region of interest" description="Disordered" evidence="1">
    <location>
        <begin position="241"/>
        <end position="283"/>
    </location>
</feature>
<dbReference type="GO" id="GO:0008270">
    <property type="term" value="F:zinc ion binding"/>
    <property type="evidence" value="ECO:0007669"/>
    <property type="project" value="InterPro"/>
</dbReference>
<protein>
    <recommendedName>
        <fullName evidence="2">Ams2/SPT21 N-terminal domain-containing protein</fullName>
    </recommendedName>
</protein>
<keyword evidence="4" id="KW-1185">Reference proteome</keyword>
<feature type="region of interest" description="Disordered" evidence="1">
    <location>
        <begin position="1174"/>
        <end position="1225"/>
    </location>
</feature>
<dbReference type="PANTHER" id="PTHR39147:SF1">
    <property type="entry name" value="PROTEIN SPT21"/>
    <property type="match status" value="1"/>
</dbReference>
<evidence type="ECO:0000313" key="4">
    <source>
        <dbReference type="Proteomes" id="UP000192596"/>
    </source>
</evidence>